<dbReference type="Gene3D" id="2.60.120.1440">
    <property type="match status" value="1"/>
</dbReference>
<feature type="region of interest" description="Disordered" evidence="1">
    <location>
        <begin position="1"/>
        <end position="20"/>
    </location>
</feature>
<organism evidence="3 4">
    <name type="scientific">Methylophilus glucosoxydans</name>
    <dbReference type="NCBI Taxonomy" id="752553"/>
    <lineage>
        <taxon>Bacteria</taxon>
        <taxon>Pseudomonadati</taxon>
        <taxon>Pseudomonadota</taxon>
        <taxon>Betaproteobacteria</taxon>
        <taxon>Nitrosomonadales</taxon>
        <taxon>Methylophilaceae</taxon>
        <taxon>Methylophilus</taxon>
    </lineage>
</organism>
<accession>A0ABW3GQH0</accession>
<reference evidence="4" key="1">
    <citation type="journal article" date="2019" name="Int. J. Syst. Evol. Microbiol.">
        <title>The Global Catalogue of Microorganisms (GCM) 10K type strain sequencing project: providing services to taxonomists for standard genome sequencing and annotation.</title>
        <authorList>
            <consortium name="The Broad Institute Genomics Platform"/>
            <consortium name="The Broad Institute Genome Sequencing Center for Infectious Disease"/>
            <person name="Wu L."/>
            <person name="Ma J."/>
        </authorList>
    </citation>
    <scope>NUCLEOTIDE SEQUENCE [LARGE SCALE GENOMIC DNA]</scope>
    <source>
        <strain evidence="4">CCUG 59685</strain>
    </source>
</reference>
<dbReference type="Proteomes" id="UP001597106">
    <property type="component" value="Unassembled WGS sequence"/>
</dbReference>
<dbReference type="PANTHER" id="PTHR30273">
    <property type="entry name" value="PERIPLASMIC SIGNAL SENSOR AND SIGMA FACTOR ACTIVATOR FECR-RELATED"/>
    <property type="match status" value="1"/>
</dbReference>
<dbReference type="PIRSF" id="PIRSF018266">
    <property type="entry name" value="FecR"/>
    <property type="match status" value="1"/>
</dbReference>
<evidence type="ECO:0000313" key="4">
    <source>
        <dbReference type="Proteomes" id="UP001597106"/>
    </source>
</evidence>
<dbReference type="RefSeq" id="WP_379077409.1">
    <property type="nucleotide sequence ID" value="NZ_JBHTJW010000003.1"/>
</dbReference>
<keyword evidence="4" id="KW-1185">Reference proteome</keyword>
<dbReference type="PANTHER" id="PTHR30273:SF2">
    <property type="entry name" value="PROTEIN FECR"/>
    <property type="match status" value="1"/>
</dbReference>
<dbReference type="Gene3D" id="3.55.50.30">
    <property type="match status" value="1"/>
</dbReference>
<dbReference type="InterPro" id="IPR006860">
    <property type="entry name" value="FecR"/>
</dbReference>
<feature type="compositionally biased region" description="Polar residues" evidence="1">
    <location>
        <begin position="1"/>
        <end position="12"/>
    </location>
</feature>
<gene>
    <name evidence="3" type="ORF">ACFQ1T_12870</name>
</gene>
<dbReference type="InterPro" id="IPR012373">
    <property type="entry name" value="Ferrdict_sens_TM"/>
</dbReference>
<name>A0ABW3GQH0_9PROT</name>
<comment type="caution">
    <text evidence="3">The sequence shown here is derived from an EMBL/GenBank/DDBJ whole genome shotgun (WGS) entry which is preliminary data.</text>
</comment>
<evidence type="ECO:0000256" key="1">
    <source>
        <dbReference type="SAM" id="MobiDB-lite"/>
    </source>
</evidence>
<dbReference type="Pfam" id="PF04773">
    <property type="entry name" value="FecR"/>
    <property type="match status" value="1"/>
</dbReference>
<evidence type="ECO:0000259" key="2">
    <source>
        <dbReference type="Pfam" id="PF04773"/>
    </source>
</evidence>
<evidence type="ECO:0000313" key="3">
    <source>
        <dbReference type="EMBL" id="MFD0930672.1"/>
    </source>
</evidence>
<feature type="domain" description="FecR protein" evidence="2">
    <location>
        <begin position="78"/>
        <end position="168"/>
    </location>
</feature>
<proteinExistence type="predicted"/>
<sequence length="282" mass="30853">MKASDHTLSAPNQPADHQDPLAPYADALRAHFPSREALLQEAMQQTRQRRRIKQALATTACGLLAAVVCYDPVLSSQRLQTAIGQSAHFQLPDGSAVSLNTNTVLVAEQHLRSRQLTLVQGEALFKVKHAWQPFTVDANQVKIRDIGTVFNVRNTAQGAMVTVVEGSVDVITAQAQRRLTKNLSVTTRGAAISENRCTSAEAATAWQHGRLIFDGLPLRDVVAELQRYHAGQITLADARVGQYRLSGEYDINGIASLLAVLPEILPVRVEKQAEADVVIRQR</sequence>
<protein>
    <submittedName>
        <fullName evidence="3">FecR family protein</fullName>
    </submittedName>
</protein>
<dbReference type="EMBL" id="JBHTJW010000003">
    <property type="protein sequence ID" value="MFD0930672.1"/>
    <property type="molecule type" value="Genomic_DNA"/>
</dbReference>